<dbReference type="NCBIfam" id="TIGR00611">
    <property type="entry name" value="recf"/>
    <property type="match status" value="1"/>
</dbReference>
<dbReference type="InterPro" id="IPR027417">
    <property type="entry name" value="P-loop_NTPase"/>
</dbReference>
<dbReference type="Gene3D" id="1.20.1050.90">
    <property type="entry name" value="RecF/RecN/SMC, N-terminal domain"/>
    <property type="match status" value="1"/>
</dbReference>
<protein>
    <recommendedName>
        <fullName evidence="3 9">DNA replication and repair protein RecF</fullName>
    </recommendedName>
</protein>
<evidence type="ECO:0000256" key="5">
    <source>
        <dbReference type="ARBA" id="ARBA00022705"/>
    </source>
</evidence>
<evidence type="ECO:0000313" key="12">
    <source>
        <dbReference type="Proteomes" id="UP001548189"/>
    </source>
</evidence>
<reference evidence="11 12" key="1">
    <citation type="submission" date="2024-06" db="EMBL/GenBank/DDBJ databases">
        <authorList>
            <person name="Li F."/>
        </authorList>
    </citation>
    <scope>NUCLEOTIDE SEQUENCE [LARGE SCALE GENOMIC DNA]</scope>
    <source>
        <strain evidence="11 12">GXAS 311</strain>
    </source>
</reference>
<keyword evidence="7 9" id="KW-0067">ATP-binding</keyword>
<comment type="subcellular location">
    <subcellularLocation>
        <location evidence="1 9">Cytoplasm</location>
    </subcellularLocation>
</comment>
<evidence type="ECO:0000256" key="1">
    <source>
        <dbReference type="ARBA" id="ARBA00004496"/>
    </source>
</evidence>
<evidence type="ECO:0000256" key="2">
    <source>
        <dbReference type="ARBA" id="ARBA00008016"/>
    </source>
</evidence>
<evidence type="ECO:0000256" key="7">
    <source>
        <dbReference type="ARBA" id="ARBA00022840"/>
    </source>
</evidence>
<proteinExistence type="inferred from homology"/>
<dbReference type="PANTHER" id="PTHR32182">
    <property type="entry name" value="DNA REPLICATION AND REPAIR PROTEIN RECF"/>
    <property type="match status" value="1"/>
</dbReference>
<keyword evidence="8 9" id="KW-0238">DNA-binding</keyword>
<keyword evidence="12" id="KW-1185">Reference proteome</keyword>
<evidence type="ECO:0000256" key="6">
    <source>
        <dbReference type="ARBA" id="ARBA00022741"/>
    </source>
</evidence>
<evidence type="ECO:0000313" key="11">
    <source>
        <dbReference type="EMBL" id="MET1256511.1"/>
    </source>
</evidence>
<dbReference type="SUPFAM" id="SSF52540">
    <property type="entry name" value="P-loop containing nucleoside triphosphate hydrolases"/>
    <property type="match status" value="1"/>
</dbReference>
<keyword evidence="9" id="KW-0227">DNA damage</keyword>
<comment type="function">
    <text evidence="9">The RecF protein is involved in DNA metabolism; it is required for DNA replication and normal SOS inducibility. RecF binds preferentially to single-stranded, linear DNA. It also seems to bind ATP.</text>
</comment>
<dbReference type="Pfam" id="PF02463">
    <property type="entry name" value="SMC_N"/>
    <property type="match status" value="1"/>
</dbReference>
<evidence type="ECO:0000259" key="10">
    <source>
        <dbReference type="Pfam" id="PF02463"/>
    </source>
</evidence>
<evidence type="ECO:0000256" key="8">
    <source>
        <dbReference type="ARBA" id="ARBA00023125"/>
    </source>
</evidence>
<comment type="similarity">
    <text evidence="2 9">Belongs to the RecF family.</text>
</comment>
<dbReference type="Gene3D" id="3.40.50.300">
    <property type="entry name" value="P-loop containing nucleotide triphosphate hydrolases"/>
    <property type="match status" value="1"/>
</dbReference>
<keyword evidence="9" id="KW-0742">SOS response</keyword>
<sequence length="365" mass="42220">MYFKALQYRGLRNLKPGKITFDRELNIFFGDNGAGKSSILEAIALIASGRSFRTNKFELIANHADTQFTLFAQMDDQTKVGLGYTKANKKREIRLNGETINSLSALSKIYPTQVLSPESYHLIDSGPAERRKYIDWCLFHVKHDYHEYWKKYNQVLQQRNALLKSIKYKGSSKAQLDSWNSQLCSLSNIINRAREDIIEQLEYELNKIIIKLDAEFCNELKIGYYPGYSGMLDERLVESLESDIRSGTTKYGAHRADIRLKVEQGLVKDYFSRGQKKIIINALFLAQTAVLKRLSNKDSLFLLDDFTSELDEQNQRSLLELLFQQKNVQTMLSCLQRDSLSWLKNRYNSTHMFHVEHGTISPINE</sequence>
<dbReference type="InterPro" id="IPR003395">
    <property type="entry name" value="RecF/RecN/SMC_N"/>
</dbReference>
<feature type="binding site" evidence="9">
    <location>
        <begin position="30"/>
        <end position="37"/>
    </location>
    <ligand>
        <name>ATP</name>
        <dbReference type="ChEBI" id="CHEBI:30616"/>
    </ligand>
</feature>
<keyword evidence="6 9" id="KW-0547">Nucleotide-binding</keyword>
<dbReference type="InterPro" id="IPR001238">
    <property type="entry name" value="DNA-binding_RecF"/>
</dbReference>
<comment type="caution">
    <text evidence="11">The sequence shown here is derived from an EMBL/GenBank/DDBJ whole genome shotgun (WGS) entry which is preliminary data.</text>
</comment>
<dbReference type="HAMAP" id="MF_00365">
    <property type="entry name" value="RecF"/>
    <property type="match status" value="1"/>
</dbReference>
<feature type="domain" description="RecF/RecN/SMC N-terminal" evidence="10">
    <location>
        <begin position="4"/>
        <end position="345"/>
    </location>
</feature>
<dbReference type="PROSITE" id="PS00617">
    <property type="entry name" value="RECF_1"/>
    <property type="match status" value="1"/>
</dbReference>
<dbReference type="PANTHER" id="PTHR32182:SF0">
    <property type="entry name" value="DNA REPLICATION AND REPAIR PROTEIN RECF"/>
    <property type="match status" value="1"/>
</dbReference>
<keyword evidence="9" id="KW-0234">DNA repair</keyword>
<accession>A0ABV2BX53</accession>
<name>A0ABV2BX53_9GAMM</name>
<dbReference type="InterPro" id="IPR042174">
    <property type="entry name" value="RecF_2"/>
</dbReference>
<dbReference type="RefSeq" id="WP_353897095.1">
    <property type="nucleotide sequence ID" value="NZ_JBEVCJ010000022.1"/>
</dbReference>
<dbReference type="InterPro" id="IPR018078">
    <property type="entry name" value="DNA-binding_RecF_CS"/>
</dbReference>
<evidence type="ECO:0000256" key="4">
    <source>
        <dbReference type="ARBA" id="ARBA00022490"/>
    </source>
</evidence>
<evidence type="ECO:0000256" key="9">
    <source>
        <dbReference type="HAMAP-Rule" id="MF_00365"/>
    </source>
</evidence>
<organism evidence="11 12">
    <name type="scientific">Aliikangiella maris</name>
    <dbReference type="NCBI Taxonomy" id="3162458"/>
    <lineage>
        <taxon>Bacteria</taxon>
        <taxon>Pseudomonadati</taxon>
        <taxon>Pseudomonadota</taxon>
        <taxon>Gammaproteobacteria</taxon>
        <taxon>Oceanospirillales</taxon>
        <taxon>Pleioneaceae</taxon>
        <taxon>Aliikangiella</taxon>
    </lineage>
</organism>
<gene>
    <name evidence="9 11" type="primary">recF</name>
    <name evidence="11" type="ORF">ABVT43_15325</name>
</gene>
<keyword evidence="5 9" id="KW-0235">DNA replication</keyword>
<dbReference type="Proteomes" id="UP001548189">
    <property type="component" value="Unassembled WGS sequence"/>
</dbReference>
<keyword evidence="4 9" id="KW-0963">Cytoplasm</keyword>
<evidence type="ECO:0000256" key="3">
    <source>
        <dbReference type="ARBA" id="ARBA00020170"/>
    </source>
</evidence>
<dbReference type="EMBL" id="JBEVCJ010000022">
    <property type="protein sequence ID" value="MET1256511.1"/>
    <property type="molecule type" value="Genomic_DNA"/>
</dbReference>